<dbReference type="InterPro" id="IPR002755">
    <property type="entry name" value="DNA_primase_S"/>
</dbReference>
<keyword evidence="11" id="KW-0804">Transcription</keyword>
<evidence type="ECO:0000256" key="1">
    <source>
        <dbReference type="ARBA" id="ARBA00001936"/>
    </source>
</evidence>
<keyword evidence="13" id="KW-1185">Reference proteome</keyword>
<keyword evidence="10" id="KW-0862">Zinc</keyword>
<dbReference type="GO" id="GO:0006269">
    <property type="term" value="P:DNA replication, synthesis of primer"/>
    <property type="evidence" value="ECO:0007669"/>
    <property type="project" value="UniProtKB-KW"/>
</dbReference>
<dbReference type="GeneID" id="101514366"/>
<dbReference type="PANTHER" id="PTHR10536">
    <property type="entry name" value="DNA PRIMASE SMALL SUBUNIT"/>
    <property type="match status" value="1"/>
</dbReference>
<evidence type="ECO:0000256" key="9">
    <source>
        <dbReference type="ARBA" id="ARBA00022723"/>
    </source>
</evidence>
<evidence type="ECO:0000256" key="8">
    <source>
        <dbReference type="ARBA" id="ARBA00022705"/>
    </source>
</evidence>
<comment type="cofactor">
    <cofactor evidence="1">
        <name>Mn(2+)</name>
        <dbReference type="ChEBI" id="CHEBI:29035"/>
    </cofactor>
</comment>
<dbReference type="Gene3D" id="3.90.920.10">
    <property type="entry name" value="DNA primase, PRIM domain"/>
    <property type="match status" value="1"/>
</dbReference>
<dbReference type="GO" id="GO:0046872">
    <property type="term" value="F:metal ion binding"/>
    <property type="evidence" value="ECO:0007669"/>
    <property type="project" value="UniProtKB-KW"/>
</dbReference>
<dbReference type="Proteomes" id="UP000087171">
    <property type="component" value="Chromosome Ca5"/>
</dbReference>
<evidence type="ECO:0000313" key="14">
    <source>
        <dbReference type="RefSeq" id="XP_027190668.1"/>
    </source>
</evidence>
<name>A0A3Q7XSC3_CICAR</name>
<organism evidence="13 14">
    <name type="scientific">Cicer arietinum</name>
    <name type="common">Chickpea</name>
    <name type="synonym">Garbanzo</name>
    <dbReference type="NCBI Taxonomy" id="3827"/>
    <lineage>
        <taxon>Eukaryota</taxon>
        <taxon>Viridiplantae</taxon>
        <taxon>Streptophyta</taxon>
        <taxon>Embryophyta</taxon>
        <taxon>Tracheophyta</taxon>
        <taxon>Spermatophyta</taxon>
        <taxon>Magnoliopsida</taxon>
        <taxon>eudicotyledons</taxon>
        <taxon>Gunneridae</taxon>
        <taxon>Pentapetalae</taxon>
        <taxon>rosids</taxon>
        <taxon>fabids</taxon>
        <taxon>Fabales</taxon>
        <taxon>Fabaceae</taxon>
        <taxon>Papilionoideae</taxon>
        <taxon>50 kb inversion clade</taxon>
        <taxon>NPAAA clade</taxon>
        <taxon>Hologalegina</taxon>
        <taxon>IRL clade</taxon>
        <taxon>Cicereae</taxon>
        <taxon>Cicer</taxon>
    </lineage>
</organism>
<protein>
    <recommendedName>
        <fullName evidence="12">DNA primase</fullName>
        <ecNumber evidence="12">2.7.7.-</ecNumber>
    </recommendedName>
</protein>
<comment type="similarity">
    <text evidence="3 12">Belongs to the eukaryotic-type primase small subunit family.</text>
</comment>
<evidence type="ECO:0000313" key="13">
    <source>
        <dbReference type="Proteomes" id="UP000087171"/>
    </source>
</evidence>
<dbReference type="AlphaFoldDB" id="A0A3Q7XSC3"/>
<evidence type="ECO:0000256" key="6">
    <source>
        <dbReference type="ARBA" id="ARBA00022679"/>
    </source>
</evidence>
<evidence type="ECO:0000256" key="5">
    <source>
        <dbReference type="ARBA" id="ARBA00022515"/>
    </source>
</evidence>
<keyword evidence="4 12" id="KW-0240">DNA-directed RNA polymerase</keyword>
<evidence type="ECO:0000256" key="3">
    <source>
        <dbReference type="ARBA" id="ARBA00009762"/>
    </source>
</evidence>
<dbReference type="GO" id="GO:0005658">
    <property type="term" value="C:alpha DNA polymerase:primase complex"/>
    <property type="evidence" value="ECO:0007669"/>
    <property type="project" value="UniProtKB-ARBA"/>
</dbReference>
<keyword evidence="6 12" id="KW-0808">Transferase</keyword>
<accession>A0A3Q7XSC3</accession>
<evidence type="ECO:0000256" key="11">
    <source>
        <dbReference type="ARBA" id="ARBA00023163"/>
    </source>
</evidence>
<dbReference type="EC" id="2.7.7.-" evidence="12"/>
<keyword evidence="7" id="KW-0548">Nucleotidyltransferase</keyword>
<reference evidence="13" key="1">
    <citation type="journal article" date="2013" name="Nat. Biotechnol.">
        <title>Draft genome sequence of chickpea (Cicer arietinum) provides a resource for trait improvement.</title>
        <authorList>
            <person name="Varshney R.K."/>
            <person name="Song C."/>
            <person name="Saxena R.K."/>
            <person name="Azam S."/>
            <person name="Yu S."/>
            <person name="Sharpe A.G."/>
            <person name="Cannon S."/>
            <person name="Baek J."/>
            <person name="Rosen B.D."/>
            <person name="Tar'an B."/>
            <person name="Millan T."/>
            <person name="Zhang X."/>
            <person name="Ramsay L.D."/>
            <person name="Iwata A."/>
            <person name="Wang Y."/>
            <person name="Nelson W."/>
            <person name="Farmer A.D."/>
            <person name="Gaur P.M."/>
            <person name="Soderlund C."/>
            <person name="Penmetsa R.V."/>
            <person name="Xu C."/>
            <person name="Bharti A.K."/>
            <person name="He W."/>
            <person name="Winter P."/>
            <person name="Zhao S."/>
            <person name="Hane J.K."/>
            <person name="Carrasquilla-Garcia N."/>
            <person name="Condie J.A."/>
            <person name="Upadhyaya H.D."/>
            <person name="Luo M.C."/>
            <person name="Thudi M."/>
            <person name="Gowda C.L."/>
            <person name="Singh N.P."/>
            <person name="Lichtenzveig J."/>
            <person name="Gali K.K."/>
            <person name="Rubio J."/>
            <person name="Nadarajan N."/>
            <person name="Dolezel J."/>
            <person name="Bansal K.C."/>
            <person name="Xu X."/>
            <person name="Edwards D."/>
            <person name="Zhang G."/>
            <person name="Kahl G."/>
            <person name="Gil J."/>
            <person name="Singh K.B."/>
            <person name="Datta S.K."/>
            <person name="Jackson S.A."/>
            <person name="Wang J."/>
            <person name="Cook D.R."/>
        </authorList>
    </citation>
    <scope>NUCLEOTIDE SEQUENCE [LARGE SCALE GENOMIC DNA]</scope>
    <source>
        <strain evidence="13">cv. CDC Frontier</strain>
    </source>
</reference>
<evidence type="ECO:0000256" key="12">
    <source>
        <dbReference type="RuleBase" id="RU003514"/>
    </source>
</evidence>
<dbReference type="InterPro" id="IPR014052">
    <property type="entry name" value="DNA_primase_ssu_euk/arc"/>
</dbReference>
<dbReference type="OrthoDB" id="19606at2759"/>
<gene>
    <name evidence="14" type="primary">LOC101514366</name>
</gene>
<dbReference type="FunFam" id="3.90.920.10:FF:000001">
    <property type="entry name" value="DNA primase"/>
    <property type="match status" value="1"/>
</dbReference>
<evidence type="ECO:0000256" key="7">
    <source>
        <dbReference type="ARBA" id="ARBA00022695"/>
    </source>
</evidence>
<proteinExistence type="inferred from homology"/>
<dbReference type="STRING" id="3827.A0A3Q7XSC3"/>
<evidence type="ECO:0000256" key="2">
    <source>
        <dbReference type="ARBA" id="ARBA00001946"/>
    </source>
</evidence>
<sequence>MDFQVGIVSEGVEDVSVISDCVMVGIFSKLEWEETDWPQGLDIQGEIFFLSSCHHTCTSSLYSFFIHFSSCKSSSIFIQMIPQQESDFDHNYLKPYYGKLFPFADIFKWMTYGHDGKHPGCDQSYFGRREFSFTLKGDFYLRFQSFNNALELENSIKEKCPLKIDIGPVYTVDPAKRHAYAQGDNNVFAPVERELIFDIDMTDYDDVRYCCRGADVCLNCWPLMTIAIKVIDTSLRDDFGFKHILWVYSGRRGVHCWVCDGKARRLTNEQRASIADYYRVYKGNENSHKKVSLMGAALHPFLATSYTNVLKDYFEKILLTSQNLLATEERYEKILSMIPDESIASELRGKWQDSRRSSSAKEDINVVRWEQCKQLLQSGKHKAQGLRRCVEEIVFFFTYPRLDMEVSKHMNHLLKAPFCVHPKTGRVCVPIDPNQCDEFDPTTVPTLFQLLEELNNEGLRADVNGEWNGTSLGNAITLFRSSFLEPLQKACKEEIERSYNLKLQQSKNSVGW</sequence>
<dbReference type="RefSeq" id="XP_027190668.1">
    <property type="nucleotide sequence ID" value="XM_027334867.1"/>
</dbReference>
<dbReference type="SUPFAM" id="SSF56747">
    <property type="entry name" value="Prim-pol domain"/>
    <property type="match status" value="1"/>
</dbReference>
<keyword evidence="9" id="KW-0479">Metal-binding</keyword>
<keyword evidence="5 12" id="KW-0639">Primosome</keyword>
<evidence type="ECO:0000256" key="4">
    <source>
        <dbReference type="ARBA" id="ARBA00022478"/>
    </source>
</evidence>
<dbReference type="Pfam" id="PF01896">
    <property type="entry name" value="DNA_primase_S"/>
    <property type="match status" value="1"/>
</dbReference>
<dbReference type="CDD" id="cd04860">
    <property type="entry name" value="AE_Prim_S"/>
    <property type="match status" value="1"/>
</dbReference>
<evidence type="ECO:0000256" key="10">
    <source>
        <dbReference type="ARBA" id="ARBA00022833"/>
    </source>
</evidence>
<comment type="cofactor">
    <cofactor evidence="2">
        <name>Mg(2+)</name>
        <dbReference type="ChEBI" id="CHEBI:18420"/>
    </cofactor>
</comment>
<reference evidence="14" key="2">
    <citation type="submission" date="2025-08" db="UniProtKB">
        <authorList>
            <consortium name="RefSeq"/>
        </authorList>
    </citation>
    <scope>IDENTIFICATION</scope>
    <source>
        <tissue evidence="14">Etiolated seedlings</tissue>
    </source>
</reference>
<dbReference type="NCBIfam" id="TIGR00335">
    <property type="entry name" value="primase_sml"/>
    <property type="match status" value="1"/>
</dbReference>
<dbReference type="GO" id="GO:0003899">
    <property type="term" value="F:DNA-directed RNA polymerase activity"/>
    <property type="evidence" value="ECO:0007669"/>
    <property type="project" value="InterPro"/>
</dbReference>
<keyword evidence="8 12" id="KW-0235">DNA replication</keyword>